<dbReference type="InterPro" id="IPR009061">
    <property type="entry name" value="DNA-bd_dom_put_sf"/>
</dbReference>
<evidence type="ECO:0000313" key="3">
    <source>
        <dbReference type="Proteomes" id="UP000244905"/>
    </source>
</evidence>
<dbReference type="RefSeq" id="WP_107031617.1">
    <property type="nucleotide sequence ID" value="NZ_PUEC01000006.1"/>
</dbReference>
<dbReference type="Pfam" id="PF12728">
    <property type="entry name" value="HTH_17"/>
    <property type="match status" value="1"/>
</dbReference>
<sequence length="103" mass="12023">MNNIIELVKSGVTGLTLNIKIEDLVEFADHFISEAKEALFSPMVKQSQEKLLPKAEVLEKFNICPTTLWNWERKKYIEPVKIGRKVYYRQADVECLIIQRGKR</sequence>
<dbReference type="AlphaFoldDB" id="A0A2V1IKV3"/>
<gene>
    <name evidence="2" type="ORF">C5O23_03685</name>
</gene>
<comment type="caution">
    <text evidence="2">The sequence shown here is derived from an EMBL/GenBank/DDBJ whole genome shotgun (WGS) entry which is preliminary data.</text>
</comment>
<dbReference type="SUPFAM" id="SSF46955">
    <property type="entry name" value="Putative DNA-binding domain"/>
    <property type="match status" value="1"/>
</dbReference>
<protein>
    <submittedName>
        <fullName evidence="2">DNA-binding protein</fullName>
    </submittedName>
</protein>
<feature type="domain" description="Helix-turn-helix" evidence="1">
    <location>
        <begin position="55"/>
        <end position="94"/>
    </location>
</feature>
<dbReference type="GO" id="GO:0003677">
    <property type="term" value="F:DNA binding"/>
    <property type="evidence" value="ECO:0007669"/>
    <property type="project" value="UniProtKB-KW"/>
</dbReference>
<proteinExistence type="predicted"/>
<name>A0A2V1IKV3_9BACT</name>
<evidence type="ECO:0000313" key="2">
    <source>
        <dbReference type="EMBL" id="PWB03258.1"/>
    </source>
</evidence>
<dbReference type="Proteomes" id="UP000244905">
    <property type="component" value="Unassembled WGS sequence"/>
</dbReference>
<keyword evidence="3" id="KW-1185">Reference proteome</keyword>
<keyword evidence="2" id="KW-0238">DNA-binding</keyword>
<evidence type="ECO:0000259" key="1">
    <source>
        <dbReference type="Pfam" id="PF12728"/>
    </source>
</evidence>
<dbReference type="InterPro" id="IPR041657">
    <property type="entry name" value="HTH_17"/>
</dbReference>
<organism evidence="2 3">
    <name type="scientific">Duncaniella muris</name>
    <dbReference type="NCBI Taxonomy" id="2094150"/>
    <lineage>
        <taxon>Bacteria</taxon>
        <taxon>Pseudomonadati</taxon>
        <taxon>Bacteroidota</taxon>
        <taxon>Bacteroidia</taxon>
        <taxon>Bacteroidales</taxon>
        <taxon>Muribaculaceae</taxon>
        <taxon>Duncaniella</taxon>
    </lineage>
</organism>
<dbReference type="EMBL" id="PUEC01000006">
    <property type="protein sequence ID" value="PWB03258.1"/>
    <property type="molecule type" value="Genomic_DNA"/>
</dbReference>
<accession>A0A2V1IKV3</accession>
<reference evidence="3" key="1">
    <citation type="submission" date="2018-02" db="EMBL/GenBank/DDBJ databases">
        <authorList>
            <person name="Clavel T."/>
            <person name="Strowig T."/>
        </authorList>
    </citation>
    <scope>NUCLEOTIDE SEQUENCE [LARGE SCALE GENOMIC DNA]</scope>
    <source>
        <strain evidence="3">DSM 103720</strain>
    </source>
</reference>
<dbReference type="GeneID" id="82525454"/>